<name>L8GN27_ACACF</name>
<dbReference type="VEuPathDB" id="AmoebaDB:ACA1_131190"/>
<gene>
    <name evidence="1" type="ORF">ACA1_131190</name>
</gene>
<dbReference type="RefSeq" id="XP_004336151.1">
    <property type="nucleotide sequence ID" value="XM_004336103.1"/>
</dbReference>
<sequence>MPLRVGEDSGAKDASVAPNTHLFRVAIVDRITAALEPALGVAGLLDAWRLWLVCDVASPATEQFHQTRTTALQGPIDAFLKTESWSHYLAITRAHNCRDTLAEMGNRFAASAVMIGHRVIGQARLPSPLPQNALLVFGCNDFNYLTPFLDAATDRNLRGWYRSAGQAEALQAVNSYMDKTVELNVLAGQRGAAGLAVDLGDSFFAPLLEGADNTAAVPTACVE</sequence>
<accession>L8GN27</accession>
<organism evidence="1 2">
    <name type="scientific">Acanthamoeba castellanii (strain ATCC 30010 / Neff)</name>
    <dbReference type="NCBI Taxonomy" id="1257118"/>
    <lineage>
        <taxon>Eukaryota</taxon>
        <taxon>Amoebozoa</taxon>
        <taxon>Discosea</taxon>
        <taxon>Longamoebia</taxon>
        <taxon>Centramoebida</taxon>
        <taxon>Acanthamoebidae</taxon>
        <taxon>Acanthamoeba</taxon>
    </lineage>
</organism>
<evidence type="ECO:0000313" key="2">
    <source>
        <dbReference type="Proteomes" id="UP000011083"/>
    </source>
</evidence>
<reference evidence="1 2" key="1">
    <citation type="journal article" date="2013" name="Genome Biol.">
        <title>Genome of Acanthamoeba castellanii highlights extensive lateral gene transfer and early evolution of tyrosine kinase signaling.</title>
        <authorList>
            <person name="Clarke M."/>
            <person name="Lohan A.J."/>
            <person name="Liu B."/>
            <person name="Lagkouvardos I."/>
            <person name="Roy S."/>
            <person name="Zafar N."/>
            <person name="Bertelli C."/>
            <person name="Schilde C."/>
            <person name="Kianianmomeni A."/>
            <person name="Burglin T.R."/>
            <person name="Frech C."/>
            <person name="Turcotte B."/>
            <person name="Kopec K.O."/>
            <person name="Synnott J.M."/>
            <person name="Choo C."/>
            <person name="Paponov I."/>
            <person name="Finkler A."/>
            <person name="Soon Heng Tan C."/>
            <person name="Hutchins A.P."/>
            <person name="Weinmeier T."/>
            <person name="Rattei T."/>
            <person name="Chu J.S."/>
            <person name="Gimenez G."/>
            <person name="Irimia M."/>
            <person name="Rigden D.J."/>
            <person name="Fitzpatrick D.A."/>
            <person name="Lorenzo-Morales J."/>
            <person name="Bateman A."/>
            <person name="Chiu C.H."/>
            <person name="Tang P."/>
            <person name="Hegemann P."/>
            <person name="Fromm H."/>
            <person name="Raoult D."/>
            <person name="Greub G."/>
            <person name="Miranda-Saavedra D."/>
            <person name="Chen N."/>
            <person name="Nash P."/>
            <person name="Ginger M.L."/>
            <person name="Horn M."/>
            <person name="Schaap P."/>
            <person name="Caler L."/>
            <person name="Loftus B."/>
        </authorList>
    </citation>
    <scope>NUCLEOTIDE SEQUENCE [LARGE SCALE GENOMIC DNA]</scope>
    <source>
        <strain evidence="1 2">Neff</strain>
    </source>
</reference>
<dbReference type="Proteomes" id="UP000011083">
    <property type="component" value="Unassembled WGS sequence"/>
</dbReference>
<dbReference type="EMBL" id="KB008070">
    <property type="protein sequence ID" value="ELR14138.1"/>
    <property type="molecule type" value="Genomic_DNA"/>
</dbReference>
<evidence type="ECO:0000313" key="1">
    <source>
        <dbReference type="EMBL" id="ELR14138.1"/>
    </source>
</evidence>
<keyword evidence="2" id="KW-1185">Reference proteome</keyword>
<dbReference type="AlphaFoldDB" id="L8GN27"/>
<dbReference type="GeneID" id="14914718"/>
<proteinExistence type="predicted"/>
<dbReference type="KEGG" id="acan:ACA1_131190"/>
<protein>
    <submittedName>
        <fullName evidence="1">Uncharacterized protein</fullName>
    </submittedName>
</protein>